<dbReference type="GO" id="GO:0005886">
    <property type="term" value="C:plasma membrane"/>
    <property type="evidence" value="ECO:0007669"/>
    <property type="project" value="UniProtKB-SubCell"/>
</dbReference>
<dbReference type="Pfam" id="PF00001">
    <property type="entry name" value="7tm_1"/>
    <property type="match status" value="1"/>
</dbReference>
<keyword evidence="5" id="KW-0297">G-protein coupled receptor</keyword>
<keyword evidence="2" id="KW-1003">Cell membrane</keyword>
<evidence type="ECO:0000313" key="11">
    <source>
        <dbReference type="Proteomes" id="UP000887565"/>
    </source>
</evidence>
<accession>A0A915JH64</accession>
<organism evidence="11 12">
    <name type="scientific">Romanomermis culicivorax</name>
    <name type="common">Nematode worm</name>
    <dbReference type="NCBI Taxonomy" id="13658"/>
    <lineage>
        <taxon>Eukaryota</taxon>
        <taxon>Metazoa</taxon>
        <taxon>Ecdysozoa</taxon>
        <taxon>Nematoda</taxon>
        <taxon>Enoplea</taxon>
        <taxon>Dorylaimia</taxon>
        <taxon>Mermithida</taxon>
        <taxon>Mermithoidea</taxon>
        <taxon>Mermithidae</taxon>
        <taxon>Romanomermis</taxon>
    </lineage>
</organism>
<proteinExistence type="predicted"/>
<evidence type="ECO:0000259" key="10">
    <source>
        <dbReference type="PROSITE" id="PS50262"/>
    </source>
</evidence>
<keyword evidence="3 9" id="KW-0812">Transmembrane</keyword>
<dbReference type="GO" id="GO:0071880">
    <property type="term" value="P:adenylate cyclase-activating adrenergic receptor signaling pathway"/>
    <property type="evidence" value="ECO:0007669"/>
    <property type="project" value="TreeGrafter"/>
</dbReference>
<dbReference type="SUPFAM" id="SSF81321">
    <property type="entry name" value="Family A G protein-coupled receptor-like"/>
    <property type="match status" value="1"/>
</dbReference>
<evidence type="ECO:0000256" key="8">
    <source>
        <dbReference type="ARBA" id="ARBA00023224"/>
    </source>
</evidence>
<evidence type="ECO:0000256" key="6">
    <source>
        <dbReference type="ARBA" id="ARBA00023136"/>
    </source>
</evidence>
<keyword evidence="6 9" id="KW-0472">Membrane</keyword>
<keyword evidence="4 9" id="KW-1133">Transmembrane helix</keyword>
<feature type="transmembrane region" description="Helical" evidence="9">
    <location>
        <begin position="6"/>
        <end position="32"/>
    </location>
</feature>
<evidence type="ECO:0000256" key="1">
    <source>
        <dbReference type="ARBA" id="ARBA00004651"/>
    </source>
</evidence>
<evidence type="ECO:0000256" key="3">
    <source>
        <dbReference type="ARBA" id="ARBA00022692"/>
    </source>
</evidence>
<name>A0A915JH64_ROMCU</name>
<dbReference type="GO" id="GO:0004930">
    <property type="term" value="F:G protein-coupled receptor activity"/>
    <property type="evidence" value="ECO:0007669"/>
    <property type="project" value="UniProtKB-KW"/>
</dbReference>
<keyword evidence="11" id="KW-1185">Reference proteome</keyword>
<sequence>MWTKVLLGLFLATCVVLAAFGNLLVILTVFLYKKMRSFTNLLIVSLASADLMVSTLVMPFALTDLLLGHRLLGGPFFGPPCMCIFFKSLKLEIFDFSRSARLLPKMIKVNDFHLEAMKRSLLNENFY</sequence>
<dbReference type="PROSITE" id="PS50262">
    <property type="entry name" value="G_PROTEIN_RECEP_F1_2"/>
    <property type="match status" value="1"/>
</dbReference>
<feature type="transmembrane region" description="Helical" evidence="9">
    <location>
        <begin position="39"/>
        <end position="61"/>
    </location>
</feature>
<dbReference type="InterPro" id="IPR017452">
    <property type="entry name" value="GPCR_Rhodpsn_7TM"/>
</dbReference>
<dbReference type="AlphaFoldDB" id="A0A915JH64"/>
<dbReference type="Proteomes" id="UP000887565">
    <property type="component" value="Unplaced"/>
</dbReference>
<evidence type="ECO:0000256" key="2">
    <source>
        <dbReference type="ARBA" id="ARBA00022475"/>
    </source>
</evidence>
<evidence type="ECO:0000313" key="12">
    <source>
        <dbReference type="WBParaSite" id="nRc.2.0.1.t25458-RA"/>
    </source>
</evidence>
<evidence type="ECO:0000256" key="9">
    <source>
        <dbReference type="SAM" id="Phobius"/>
    </source>
</evidence>
<reference evidence="12" key="1">
    <citation type="submission" date="2022-11" db="UniProtKB">
        <authorList>
            <consortium name="WormBaseParasite"/>
        </authorList>
    </citation>
    <scope>IDENTIFICATION</scope>
</reference>
<protein>
    <submittedName>
        <fullName evidence="12">G-protein coupled receptors family 1 profile domain-containing protein</fullName>
    </submittedName>
</protein>
<dbReference type="Gene3D" id="1.20.1070.10">
    <property type="entry name" value="Rhodopsin 7-helix transmembrane proteins"/>
    <property type="match status" value="1"/>
</dbReference>
<keyword evidence="8" id="KW-0807">Transducer</keyword>
<keyword evidence="7" id="KW-0675">Receptor</keyword>
<dbReference type="PANTHER" id="PTHR24248:SF66">
    <property type="entry name" value="OCTOPAMINE RECEPTOR BETA-3R"/>
    <property type="match status" value="1"/>
</dbReference>
<comment type="subcellular location">
    <subcellularLocation>
        <location evidence="1">Cell membrane</location>
        <topology evidence="1">Multi-pass membrane protein</topology>
    </subcellularLocation>
</comment>
<dbReference type="WBParaSite" id="nRc.2.0.1.t25458-RA">
    <property type="protein sequence ID" value="nRc.2.0.1.t25458-RA"/>
    <property type="gene ID" value="nRc.2.0.1.g25458"/>
</dbReference>
<feature type="domain" description="G-protein coupled receptors family 1 profile" evidence="10">
    <location>
        <begin position="21"/>
        <end position="89"/>
    </location>
</feature>
<dbReference type="InterPro" id="IPR000276">
    <property type="entry name" value="GPCR_Rhodpsn"/>
</dbReference>
<dbReference type="GO" id="GO:0043410">
    <property type="term" value="P:positive regulation of MAPK cascade"/>
    <property type="evidence" value="ECO:0007669"/>
    <property type="project" value="TreeGrafter"/>
</dbReference>
<dbReference type="PANTHER" id="PTHR24248">
    <property type="entry name" value="ADRENERGIC RECEPTOR-RELATED G-PROTEIN COUPLED RECEPTOR"/>
    <property type="match status" value="1"/>
</dbReference>
<evidence type="ECO:0000256" key="4">
    <source>
        <dbReference type="ARBA" id="ARBA00022989"/>
    </source>
</evidence>
<evidence type="ECO:0000256" key="7">
    <source>
        <dbReference type="ARBA" id="ARBA00023170"/>
    </source>
</evidence>
<dbReference type="PRINTS" id="PR00237">
    <property type="entry name" value="GPCRRHODOPSN"/>
</dbReference>
<evidence type="ECO:0000256" key="5">
    <source>
        <dbReference type="ARBA" id="ARBA00023040"/>
    </source>
</evidence>